<evidence type="ECO:0000256" key="6">
    <source>
        <dbReference type="ARBA" id="ARBA00023237"/>
    </source>
</evidence>
<dbReference type="Gene3D" id="2.170.130.10">
    <property type="entry name" value="TonB-dependent receptor, plug domain"/>
    <property type="match status" value="1"/>
</dbReference>
<keyword evidence="3 7" id="KW-1134">Transmembrane beta strand</keyword>
<comment type="similarity">
    <text evidence="7">Belongs to the TonB-dependent receptor family.</text>
</comment>
<dbReference type="InterPro" id="IPR023996">
    <property type="entry name" value="TonB-dep_OMP_SusC/RagA"/>
</dbReference>
<proteinExistence type="inferred from homology"/>
<evidence type="ECO:0000313" key="10">
    <source>
        <dbReference type="Proteomes" id="UP000293874"/>
    </source>
</evidence>
<feature type="domain" description="TonB-dependent receptor plug" evidence="8">
    <location>
        <begin position="275"/>
        <end position="384"/>
    </location>
</feature>
<gene>
    <name evidence="9" type="ORF">EV199_3593</name>
</gene>
<dbReference type="Pfam" id="PF07715">
    <property type="entry name" value="Plug"/>
    <property type="match status" value="1"/>
</dbReference>
<dbReference type="SUPFAM" id="SSF49464">
    <property type="entry name" value="Carboxypeptidase regulatory domain-like"/>
    <property type="match status" value="1"/>
</dbReference>
<evidence type="ECO:0000256" key="4">
    <source>
        <dbReference type="ARBA" id="ARBA00022692"/>
    </source>
</evidence>
<accession>A0A4Q7MSC0</accession>
<dbReference type="InterPro" id="IPR023997">
    <property type="entry name" value="TonB-dep_OMP_SusC/RagA_CS"/>
</dbReference>
<dbReference type="InterPro" id="IPR012910">
    <property type="entry name" value="Plug_dom"/>
</dbReference>
<organism evidence="9 10">
    <name type="scientific">Pseudobacter ginsenosidimutans</name>
    <dbReference type="NCBI Taxonomy" id="661488"/>
    <lineage>
        <taxon>Bacteria</taxon>
        <taxon>Pseudomonadati</taxon>
        <taxon>Bacteroidota</taxon>
        <taxon>Chitinophagia</taxon>
        <taxon>Chitinophagales</taxon>
        <taxon>Chitinophagaceae</taxon>
        <taxon>Pseudobacter</taxon>
    </lineage>
</organism>
<reference evidence="9 10" key="1">
    <citation type="submission" date="2019-02" db="EMBL/GenBank/DDBJ databases">
        <title>Genomic Encyclopedia of Type Strains, Phase IV (KMG-IV): sequencing the most valuable type-strain genomes for metagenomic binning, comparative biology and taxonomic classification.</title>
        <authorList>
            <person name="Goeker M."/>
        </authorList>
    </citation>
    <scope>NUCLEOTIDE SEQUENCE [LARGE SCALE GENOMIC DNA]</scope>
    <source>
        <strain evidence="9 10">DSM 18116</strain>
    </source>
</reference>
<dbReference type="NCBIfam" id="TIGR04056">
    <property type="entry name" value="OMP_RagA_SusC"/>
    <property type="match status" value="1"/>
</dbReference>
<dbReference type="InterPro" id="IPR039426">
    <property type="entry name" value="TonB-dep_rcpt-like"/>
</dbReference>
<name>A0A4Q7MSC0_9BACT</name>
<dbReference type="SUPFAM" id="SSF56935">
    <property type="entry name" value="Porins"/>
    <property type="match status" value="1"/>
</dbReference>
<keyword evidence="4 7" id="KW-0812">Transmembrane</keyword>
<dbReference type="Gene3D" id="2.40.170.20">
    <property type="entry name" value="TonB-dependent receptor, beta-barrel domain"/>
    <property type="match status" value="1"/>
</dbReference>
<evidence type="ECO:0000313" key="9">
    <source>
        <dbReference type="EMBL" id="RZS71685.1"/>
    </source>
</evidence>
<dbReference type="PROSITE" id="PS52016">
    <property type="entry name" value="TONB_DEPENDENT_REC_3"/>
    <property type="match status" value="1"/>
</dbReference>
<sequence>MQIMQKTANCCRHDIPLSSGSSRQLASKTFRIMRLVFLFQLVASLAVSARPLAQTVTFSESNASAMRVIAAIEKQTDYLVFFTLNLLENAKPVSISAYKMPLVEFMTAFVKDQPFGFRIDGRTIFLTEKMEEVSSGSVKPYIPLADLLAPKLIKGRVRSQEGASLPGVTFSKNKLPVGSSGTDGRFELNVEEGDTITVTAVGYYDLQFKVTSNTRNGFRAVQLNTAARLKDQKDEAQATGSYIQNVNDEIIVVMVPSFSSLNEVVVNTGYQALPKERATGSFVFVGKEQLNSRTDARLMDRLVGYVPGLQLNRRLNSETRDKNQYNIRGLNTFMSALNGPLIIVNGFPYDGDIDLINPMDVESVTLLKDAAAASIWGARAANGVIVIELKKNNTKSPLQLSFSANVNISEKKDVKYRKEMNSSDFIDLELEMFDKGYYDSDLSGLSSRLRVTSPLVNMLDDHRKGLVSDQQLNDQIAKWRNTDYRDEYTRLFLQNPVRQNYNLGISGGSNVMSYLVSGSYDRALTDNKGNYENRYTLRTVTEIKPVKNLSIEVGLLYINNLSENGSSFASTFMPVGGKNALYPYAEFQGSDGEALAIPFSFNKKFIDTAGGGRLLDYSYRPLDEIGLNSIKTKSENINLTARIKYNFKPGLSAEIRYGIDKQSTSIETINDEKSYYMREMINRWTQIDGDRTTYILPKGSRISVQDQNAFKHQFRGQLSYNNKWNGLHEVTAFVASEISQNKGSGATYSAYGYDREYKTFTNVDYTTAYPTFGGIYGKFKIPGLQSFSGNNNRMVSFLGNAAYTYDGKYVFTISGRRDASNVLGVKTNEKWKPLWSSGLAWQIHKEKFFNAGWVNLLKARITYGHSGNIFPGNGYYPIISILNGAYFTNYPYANISTPPNPEMKWEDTRMINYGLDFALFNSRLSGSIEYYDKKSTDLIALSQLDPSSGLTSMNKNVGILTGSGWDIILNSVNIQTKDFSWTTAFSLSYTKNLVKKFYGRTSNGYNLINGGESANIIEGYQMYTVFSFKSAGLDPLTGDPRGYDRQTGEISKNYAELFKDSVKDLVVNGPGMPPFTGFLRNAFRYKNFDLSFNLMYKFGAWFKEEMYRGYAFENWVHLGNYEGRWQKPGDEKHTYIPSTVYPLNNNRTSFAAYTTDFVHKADFIRLSDIRIGYSFAIKTAAKPVSLNVFAGARDLGLIWKANKVGVDPDNLYYRAVSSANIGCNVTF</sequence>
<comment type="caution">
    <text evidence="9">The sequence shown here is derived from an EMBL/GenBank/DDBJ whole genome shotgun (WGS) entry which is preliminary data.</text>
</comment>
<keyword evidence="2 7" id="KW-0813">Transport</keyword>
<keyword evidence="5 7" id="KW-0472">Membrane</keyword>
<comment type="subcellular location">
    <subcellularLocation>
        <location evidence="1 7">Cell outer membrane</location>
        <topology evidence="1 7">Multi-pass membrane protein</topology>
    </subcellularLocation>
</comment>
<evidence type="ECO:0000256" key="2">
    <source>
        <dbReference type="ARBA" id="ARBA00022448"/>
    </source>
</evidence>
<dbReference type="EMBL" id="SGXA01000002">
    <property type="protein sequence ID" value="RZS71685.1"/>
    <property type="molecule type" value="Genomic_DNA"/>
</dbReference>
<evidence type="ECO:0000256" key="5">
    <source>
        <dbReference type="ARBA" id="ARBA00023136"/>
    </source>
</evidence>
<keyword evidence="10" id="KW-1185">Reference proteome</keyword>
<dbReference type="NCBIfam" id="TIGR04057">
    <property type="entry name" value="SusC_RagA_signa"/>
    <property type="match status" value="1"/>
</dbReference>
<evidence type="ECO:0000256" key="1">
    <source>
        <dbReference type="ARBA" id="ARBA00004571"/>
    </source>
</evidence>
<keyword evidence="6 7" id="KW-0998">Cell outer membrane</keyword>
<evidence type="ECO:0000259" key="8">
    <source>
        <dbReference type="Pfam" id="PF07715"/>
    </source>
</evidence>
<dbReference type="InterPro" id="IPR036942">
    <property type="entry name" value="Beta-barrel_TonB_sf"/>
</dbReference>
<dbReference type="InterPro" id="IPR037066">
    <property type="entry name" value="Plug_dom_sf"/>
</dbReference>
<dbReference type="Proteomes" id="UP000293874">
    <property type="component" value="Unassembled WGS sequence"/>
</dbReference>
<dbReference type="InterPro" id="IPR008969">
    <property type="entry name" value="CarboxyPept-like_regulatory"/>
</dbReference>
<dbReference type="GO" id="GO:0009279">
    <property type="term" value="C:cell outer membrane"/>
    <property type="evidence" value="ECO:0007669"/>
    <property type="project" value="UniProtKB-SubCell"/>
</dbReference>
<evidence type="ECO:0000256" key="3">
    <source>
        <dbReference type="ARBA" id="ARBA00022452"/>
    </source>
</evidence>
<protein>
    <submittedName>
        <fullName evidence="9">TonB-linked SusC/RagA family outer membrane protein</fullName>
    </submittedName>
</protein>
<dbReference type="AlphaFoldDB" id="A0A4Q7MSC0"/>
<evidence type="ECO:0000256" key="7">
    <source>
        <dbReference type="PROSITE-ProRule" id="PRU01360"/>
    </source>
</evidence>